<reference evidence="2" key="1">
    <citation type="journal article" date="2019" name="Int. J. Syst. Evol. Microbiol.">
        <title>The Global Catalogue of Microorganisms (GCM) 10K type strain sequencing project: providing services to taxonomists for standard genome sequencing and annotation.</title>
        <authorList>
            <consortium name="The Broad Institute Genomics Platform"/>
            <consortium name="The Broad Institute Genome Sequencing Center for Infectious Disease"/>
            <person name="Wu L."/>
            <person name="Ma J."/>
        </authorList>
    </citation>
    <scope>NUCLEOTIDE SEQUENCE [LARGE SCALE GENOMIC DNA]</scope>
    <source>
        <strain evidence="2">CGMCC 1.11013</strain>
    </source>
</reference>
<organism evidence="1 2">
    <name type="scientific">Caballeronia grimmiae</name>
    <dbReference type="NCBI Taxonomy" id="1071679"/>
    <lineage>
        <taxon>Bacteria</taxon>
        <taxon>Pseudomonadati</taxon>
        <taxon>Pseudomonadota</taxon>
        <taxon>Betaproteobacteria</taxon>
        <taxon>Burkholderiales</taxon>
        <taxon>Burkholderiaceae</taxon>
        <taxon>Caballeronia</taxon>
    </lineage>
</organism>
<accession>A0ABQ1S7A6</accession>
<comment type="caution">
    <text evidence="1">The sequence shown here is derived from an EMBL/GenBank/DDBJ whole genome shotgun (WGS) entry which is preliminary data.</text>
</comment>
<protein>
    <submittedName>
        <fullName evidence="1">Uncharacterized protein</fullName>
    </submittedName>
</protein>
<gene>
    <name evidence="1" type="ORF">GCM10010985_59330</name>
</gene>
<sequence>MRRFKAYDLDQENTTLAHYKALSVTHLSVMKPDRTIDQKQFDRLMIDVLESPESLSGMNYAIDTGANTFSPLLAYLIANHAFDAIRDAGKTPIIHSIIGGGDVLRDTAEGFGDVAEASRAPAVESGDVDLVVWENEHFGPLIIGEKHISETKTYKGFAGRVKANIVLRARSSDTFGDDIRKMNTARLTLNEVLEGNTFNAMEKSRIKRVYGDVFQQLNAVAW</sequence>
<evidence type="ECO:0000313" key="1">
    <source>
        <dbReference type="EMBL" id="GGD96761.1"/>
    </source>
</evidence>
<evidence type="ECO:0000313" key="2">
    <source>
        <dbReference type="Proteomes" id="UP000597138"/>
    </source>
</evidence>
<proteinExistence type="predicted"/>
<dbReference type="Proteomes" id="UP000597138">
    <property type="component" value="Unassembled WGS sequence"/>
</dbReference>
<dbReference type="EMBL" id="BMEG01000017">
    <property type="protein sequence ID" value="GGD96761.1"/>
    <property type="molecule type" value="Genomic_DNA"/>
</dbReference>
<keyword evidence="2" id="KW-1185">Reference proteome</keyword>
<name>A0ABQ1S7A6_9BURK</name>